<name>A0ABS4S7H3_9BACI</name>
<dbReference type="EMBL" id="JAGIKX010000004">
    <property type="protein sequence ID" value="MBP2256955.1"/>
    <property type="molecule type" value="Genomic_DNA"/>
</dbReference>
<proteinExistence type="predicted"/>
<reference evidence="1 2" key="1">
    <citation type="submission" date="2021-03" db="EMBL/GenBank/DDBJ databases">
        <title>Genomic Encyclopedia of Type Strains, Phase IV (KMG-IV): sequencing the most valuable type-strain genomes for metagenomic binning, comparative biology and taxonomic classification.</title>
        <authorList>
            <person name="Goeker M."/>
        </authorList>
    </citation>
    <scope>NUCLEOTIDE SEQUENCE [LARGE SCALE GENOMIC DNA]</scope>
    <source>
        <strain evidence="1 2">DSM 25790</strain>
    </source>
</reference>
<sequence length="66" mass="7376">MTVGSHVKGCFSSIKSAEASLEILANKTQSIEAQQAFKQAEQLMTEIKDDLQKQVVFLTQEEPTYK</sequence>
<organism evidence="1 2">
    <name type="scientific">Virgibacillus alimentarius</name>
    <dbReference type="NCBI Taxonomy" id="698769"/>
    <lineage>
        <taxon>Bacteria</taxon>
        <taxon>Bacillati</taxon>
        <taxon>Bacillota</taxon>
        <taxon>Bacilli</taxon>
        <taxon>Bacillales</taxon>
        <taxon>Bacillaceae</taxon>
        <taxon>Virgibacillus</taxon>
    </lineage>
</organism>
<protein>
    <submittedName>
        <fullName evidence="1">NifU-like protein involved in Fe-S cluster formation</fullName>
    </submittedName>
</protein>
<evidence type="ECO:0000313" key="2">
    <source>
        <dbReference type="Proteomes" id="UP001519294"/>
    </source>
</evidence>
<accession>A0ABS4S7H3</accession>
<keyword evidence="2" id="KW-1185">Reference proteome</keyword>
<dbReference type="RefSeq" id="WP_029268358.1">
    <property type="nucleotide sequence ID" value="NZ_JAGIKX010000004.1"/>
</dbReference>
<dbReference type="InterPro" id="IPR012452">
    <property type="entry name" value="DUF1657"/>
</dbReference>
<dbReference type="Pfam" id="PF07870">
    <property type="entry name" value="DUF1657"/>
    <property type="match status" value="1"/>
</dbReference>
<comment type="caution">
    <text evidence="1">The sequence shown here is derived from an EMBL/GenBank/DDBJ whole genome shotgun (WGS) entry which is preliminary data.</text>
</comment>
<evidence type="ECO:0000313" key="1">
    <source>
        <dbReference type="EMBL" id="MBP2256955.1"/>
    </source>
</evidence>
<gene>
    <name evidence="1" type="ORF">J2Z81_000899</name>
</gene>
<dbReference type="Proteomes" id="UP001519294">
    <property type="component" value="Unassembled WGS sequence"/>
</dbReference>